<dbReference type="EMBL" id="DS855861">
    <property type="protein sequence ID" value="EEC13750.1"/>
    <property type="molecule type" value="Genomic_DNA"/>
</dbReference>
<proteinExistence type="predicted"/>
<dbReference type="AlphaFoldDB" id="B7Q4H8"/>
<accession>B7Q4H8</accession>
<dbReference type="VEuPathDB" id="VectorBase:ISCW011713"/>
<organism>
    <name type="scientific">Ixodes scapularis</name>
    <name type="common">Black-legged tick</name>
    <name type="synonym">Deer tick</name>
    <dbReference type="NCBI Taxonomy" id="6945"/>
    <lineage>
        <taxon>Eukaryota</taxon>
        <taxon>Metazoa</taxon>
        <taxon>Ecdysozoa</taxon>
        <taxon>Arthropoda</taxon>
        <taxon>Chelicerata</taxon>
        <taxon>Arachnida</taxon>
        <taxon>Acari</taxon>
        <taxon>Parasitiformes</taxon>
        <taxon>Ixodida</taxon>
        <taxon>Ixodoidea</taxon>
        <taxon>Ixodidae</taxon>
        <taxon>Ixodinae</taxon>
        <taxon>Ixodes</taxon>
    </lineage>
</organism>
<evidence type="ECO:0000313" key="2">
    <source>
        <dbReference type="EnsemblMetazoa" id="ISCW011713-PA"/>
    </source>
</evidence>
<name>B7Q4H8_IXOSC</name>
<protein>
    <submittedName>
        <fullName evidence="1 2">Uncharacterized protein</fullName>
    </submittedName>
</protein>
<dbReference type="HOGENOM" id="CLU_3130187_0_0_1"/>
<feature type="non-terminal residue" evidence="1">
    <location>
        <position position="1"/>
    </location>
</feature>
<dbReference type="EnsemblMetazoa" id="ISCW011713-RA">
    <property type="protein sequence ID" value="ISCW011713-PA"/>
    <property type="gene ID" value="ISCW011713"/>
</dbReference>
<reference evidence="1 3" key="1">
    <citation type="submission" date="2008-03" db="EMBL/GenBank/DDBJ databases">
        <title>Annotation of Ixodes scapularis.</title>
        <authorList>
            <consortium name="Ixodes scapularis Genome Project Consortium"/>
            <person name="Caler E."/>
            <person name="Hannick L.I."/>
            <person name="Bidwell S."/>
            <person name="Joardar V."/>
            <person name="Thiagarajan M."/>
            <person name="Amedeo P."/>
            <person name="Galinsky K.J."/>
            <person name="Schobel S."/>
            <person name="Inman J."/>
            <person name="Hostetler J."/>
            <person name="Miller J."/>
            <person name="Hammond M."/>
            <person name="Megy K."/>
            <person name="Lawson D."/>
            <person name="Kodira C."/>
            <person name="Sutton G."/>
            <person name="Meyer J."/>
            <person name="Hill C.A."/>
            <person name="Birren B."/>
            <person name="Nene V."/>
            <person name="Collins F."/>
            <person name="Alarcon-Chaidez F."/>
            <person name="Wikel S."/>
            <person name="Strausberg R."/>
        </authorList>
    </citation>
    <scope>NUCLEOTIDE SEQUENCE [LARGE SCALE GENOMIC DNA]</scope>
    <source>
        <strain evidence="3">Wikel</strain>
        <strain evidence="1">Wikel colony</strain>
    </source>
</reference>
<evidence type="ECO:0000313" key="3">
    <source>
        <dbReference type="Proteomes" id="UP000001555"/>
    </source>
</evidence>
<feature type="non-terminal residue" evidence="1">
    <location>
        <position position="50"/>
    </location>
</feature>
<dbReference type="EMBL" id="ABJB010194136">
    <property type="status" value="NOT_ANNOTATED_CDS"/>
    <property type="molecule type" value="Genomic_DNA"/>
</dbReference>
<evidence type="ECO:0000313" key="1">
    <source>
        <dbReference type="EMBL" id="EEC13750.1"/>
    </source>
</evidence>
<dbReference type="Proteomes" id="UP000001555">
    <property type="component" value="Unassembled WGS sequence"/>
</dbReference>
<gene>
    <name evidence="1" type="ORF">IscW_ISCW011713</name>
</gene>
<sequence>VLFQKKKKKKAKRKAKILKLDVVDKIERRRKDLRSFDKAGCRRSSDETTR</sequence>
<keyword evidence="3" id="KW-1185">Reference proteome</keyword>
<dbReference type="PaxDb" id="6945-B7Q4H8"/>
<dbReference type="InParanoid" id="B7Q4H8"/>
<reference evidence="2" key="2">
    <citation type="submission" date="2020-05" db="UniProtKB">
        <authorList>
            <consortium name="EnsemblMetazoa"/>
        </authorList>
    </citation>
    <scope>IDENTIFICATION</scope>
    <source>
        <strain evidence="2">wikel</strain>
    </source>
</reference>